<dbReference type="AlphaFoldDB" id="A0AAV2Z6S1"/>
<reference evidence="1" key="1">
    <citation type="submission" date="2022-11" db="EMBL/GenBank/DDBJ databases">
        <authorList>
            <person name="Morgan W.R."/>
            <person name="Tartar A."/>
        </authorList>
    </citation>
    <scope>NUCLEOTIDE SEQUENCE</scope>
    <source>
        <strain evidence="1">ARSEF 373</strain>
    </source>
</reference>
<proteinExistence type="predicted"/>
<reference evidence="1" key="2">
    <citation type="journal article" date="2023" name="Microbiol Resour">
        <title>Decontamination and Annotation of the Draft Genome Sequence of the Oomycete Lagenidium giganteum ARSEF 373.</title>
        <authorList>
            <person name="Morgan W.R."/>
            <person name="Tartar A."/>
        </authorList>
    </citation>
    <scope>NUCLEOTIDE SEQUENCE</scope>
    <source>
        <strain evidence="1">ARSEF 373</strain>
    </source>
</reference>
<name>A0AAV2Z6S1_9STRA</name>
<protein>
    <submittedName>
        <fullName evidence="1">Uncharacterized protein</fullName>
    </submittedName>
</protein>
<evidence type="ECO:0000313" key="2">
    <source>
        <dbReference type="Proteomes" id="UP001146120"/>
    </source>
</evidence>
<dbReference type="EMBL" id="DAKRPA010000032">
    <property type="protein sequence ID" value="DBA02407.1"/>
    <property type="molecule type" value="Genomic_DNA"/>
</dbReference>
<feature type="non-terminal residue" evidence="1">
    <location>
        <position position="1"/>
    </location>
</feature>
<gene>
    <name evidence="1" type="ORF">N0F65_007226</name>
</gene>
<accession>A0AAV2Z6S1</accession>
<comment type="caution">
    <text evidence="1">The sequence shown here is derived from an EMBL/GenBank/DDBJ whole genome shotgun (WGS) entry which is preliminary data.</text>
</comment>
<keyword evidence="2" id="KW-1185">Reference proteome</keyword>
<organism evidence="1 2">
    <name type="scientific">Lagenidium giganteum</name>
    <dbReference type="NCBI Taxonomy" id="4803"/>
    <lineage>
        <taxon>Eukaryota</taxon>
        <taxon>Sar</taxon>
        <taxon>Stramenopiles</taxon>
        <taxon>Oomycota</taxon>
        <taxon>Peronosporomycetes</taxon>
        <taxon>Pythiales</taxon>
        <taxon>Pythiaceae</taxon>
    </lineage>
</organism>
<dbReference type="Proteomes" id="UP001146120">
    <property type="component" value="Unassembled WGS sequence"/>
</dbReference>
<sequence>KFRWPLHVRNVRRRTFYQPSSEIAEDHDVTLEAMSASRRKIAACLAAVPQPIVETTMASVAAVSSKKAAVAPTEHSPATISAPTLEVLTRLSQRFADRLTDALLTENASALQGKEHTFSQQCWTPLPMSRKPCANWQLVLELVRQRHNFDELCPPLRQSTLVRIRDRLQKLFSLPWDNDDDDNAVFQLPDEAVGIANAVDEGDASFVTL</sequence>
<evidence type="ECO:0000313" key="1">
    <source>
        <dbReference type="EMBL" id="DBA02407.1"/>
    </source>
</evidence>